<dbReference type="PANTHER" id="PTHR14614:SF161">
    <property type="match status" value="1"/>
</dbReference>
<name>A0A0C3P6P5_PISTI</name>
<dbReference type="GO" id="GO:0032991">
    <property type="term" value="C:protein-containing complex"/>
    <property type="evidence" value="ECO:0007669"/>
    <property type="project" value="TreeGrafter"/>
</dbReference>
<reference evidence="2" key="2">
    <citation type="submission" date="2015-01" db="EMBL/GenBank/DDBJ databases">
        <title>Evolutionary Origins and Diversification of the Mycorrhizal Mutualists.</title>
        <authorList>
            <consortium name="DOE Joint Genome Institute"/>
            <consortium name="Mycorrhizal Genomics Consortium"/>
            <person name="Kohler A."/>
            <person name="Kuo A."/>
            <person name="Nagy L.G."/>
            <person name="Floudas D."/>
            <person name="Copeland A."/>
            <person name="Barry K.W."/>
            <person name="Cichocki N."/>
            <person name="Veneault-Fourrey C."/>
            <person name="LaButti K."/>
            <person name="Lindquist E.A."/>
            <person name="Lipzen A."/>
            <person name="Lundell T."/>
            <person name="Morin E."/>
            <person name="Murat C."/>
            <person name="Riley R."/>
            <person name="Ohm R."/>
            <person name="Sun H."/>
            <person name="Tunlid A."/>
            <person name="Henrissat B."/>
            <person name="Grigoriev I.V."/>
            <person name="Hibbett D.S."/>
            <person name="Martin F."/>
        </authorList>
    </citation>
    <scope>NUCLEOTIDE SEQUENCE [LARGE SCALE GENOMIC DNA]</scope>
    <source>
        <strain evidence="2">Marx 270</strain>
    </source>
</reference>
<dbReference type="Gene3D" id="3.40.50.150">
    <property type="entry name" value="Vaccinia Virus protein VP39"/>
    <property type="match status" value="1"/>
</dbReference>
<dbReference type="Proteomes" id="UP000054217">
    <property type="component" value="Unassembled WGS sequence"/>
</dbReference>
<dbReference type="OrthoDB" id="413520at2759"/>
<dbReference type="HOGENOM" id="CLU_039535_0_0_1"/>
<evidence type="ECO:0000313" key="1">
    <source>
        <dbReference type="EMBL" id="KIO09000.1"/>
    </source>
</evidence>
<accession>A0A0C3P6P5</accession>
<evidence type="ECO:0000313" key="2">
    <source>
        <dbReference type="Proteomes" id="UP000054217"/>
    </source>
</evidence>
<dbReference type="Pfam" id="PF10294">
    <property type="entry name" value="Methyltransf_16"/>
    <property type="match status" value="1"/>
</dbReference>
<dbReference type="EMBL" id="KN831955">
    <property type="protein sequence ID" value="KIO09000.1"/>
    <property type="molecule type" value="Genomic_DNA"/>
</dbReference>
<organism evidence="1 2">
    <name type="scientific">Pisolithus tinctorius Marx 270</name>
    <dbReference type="NCBI Taxonomy" id="870435"/>
    <lineage>
        <taxon>Eukaryota</taxon>
        <taxon>Fungi</taxon>
        <taxon>Dikarya</taxon>
        <taxon>Basidiomycota</taxon>
        <taxon>Agaricomycotina</taxon>
        <taxon>Agaricomycetes</taxon>
        <taxon>Agaricomycetidae</taxon>
        <taxon>Boletales</taxon>
        <taxon>Sclerodermatineae</taxon>
        <taxon>Pisolithaceae</taxon>
        <taxon>Pisolithus</taxon>
    </lineage>
</organism>
<dbReference type="PANTHER" id="PTHR14614">
    <property type="entry name" value="HEPATOCELLULAR CARCINOMA-ASSOCIATED ANTIGEN"/>
    <property type="match status" value="1"/>
</dbReference>
<dbReference type="AlphaFoldDB" id="A0A0C3P6P5"/>
<dbReference type="InParanoid" id="A0A0C3P6P5"/>
<dbReference type="InterPro" id="IPR019410">
    <property type="entry name" value="Methyltransf_16"/>
</dbReference>
<dbReference type="InterPro" id="IPR029063">
    <property type="entry name" value="SAM-dependent_MTases_sf"/>
</dbReference>
<keyword evidence="2" id="KW-1185">Reference proteome</keyword>
<sequence>MNVDAHDLEFDPPFFEDGSRDYGRPTLIELGSGTGIVAARIARAFLSDGVVIATDLLDVCPLLERNLHAHTGPLLNPDLSKSGCGSIFVRPLSWGNLDHAMLIEREFGFRGNTSSTDDAPWKARSCNRLTHVICSDLVYFPELFAPLLRTLIHLTSFPYSDAVNRTFPRIVVSYKVRSLQKETPFWAAFGLWFAFHPVLFRRRRPLQLSVVADDHVSGEDVASGSWMPFGDIDPNTPDQTFVFVAHRRPESMSWEIPQSDQDLIDGVGARGTSLRKADDTFETLLFMAMEHAE</sequence>
<dbReference type="GO" id="GO:0005829">
    <property type="term" value="C:cytosol"/>
    <property type="evidence" value="ECO:0007669"/>
    <property type="project" value="TreeGrafter"/>
</dbReference>
<proteinExistence type="predicted"/>
<evidence type="ECO:0008006" key="3">
    <source>
        <dbReference type="Google" id="ProtNLM"/>
    </source>
</evidence>
<dbReference type="GO" id="GO:0008757">
    <property type="term" value="F:S-adenosylmethionine-dependent methyltransferase activity"/>
    <property type="evidence" value="ECO:0007669"/>
    <property type="project" value="UniProtKB-ARBA"/>
</dbReference>
<reference evidence="1 2" key="1">
    <citation type="submission" date="2014-04" db="EMBL/GenBank/DDBJ databases">
        <authorList>
            <consortium name="DOE Joint Genome Institute"/>
            <person name="Kuo A."/>
            <person name="Kohler A."/>
            <person name="Costa M.D."/>
            <person name="Nagy L.G."/>
            <person name="Floudas D."/>
            <person name="Copeland A."/>
            <person name="Barry K.W."/>
            <person name="Cichocki N."/>
            <person name="Veneault-Fourrey C."/>
            <person name="LaButti K."/>
            <person name="Lindquist E.A."/>
            <person name="Lipzen A."/>
            <person name="Lundell T."/>
            <person name="Morin E."/>
            <person name="Murat C."/>
            <person name="Sun H."/>
            <person name="Tunlid A."/>
            <person name="Henrissat B."/>
            <person name="Grigoriev I.V."/>
            <person name="Hibbett D.S."/>
            <person name="Martin F."/>
            <person name="Nordberg H.P."/>
            <person name="Cantor M.N."/>
            <person name="Hua S.X."/>
        </authorList>
    </citation>
    <scope>NUCLEOTIDE SEQUENCE [LARGE SCALE GENOMIC DNA]</scope>
    <source>
        <strain evidence="1 2">Marx 270</strain>
    </source>
</reference>
<protein>
    <recommendedName>
        <fullName evidence="3">Methyltransferase domain-containing protein</fullName>
    </recommendedName>
</protein>
<dbReference type="STRING" id="870435.A0A0C3P6P5"/>
<gene>
    <name evidence="1" type="ORF">M404DRAFT_996717</name>
</gene>